<gene>
    <name evidence="3" type="ORF">AAFF_G00388250</name>
</gene>
<proteinExistence type="inferred from homology"/>
<accession>A0AAD7SEZ8</accession>
<dbReference type="PANTHER" id="PTHR46129:SF3">
    <property type="entry name" value="SYNAPTOTAGMIN-14-RELATED"/>
    <property type="match status" value="1"/>
</dbReference>
<name>A0AAD7SEZ8_9TELE</name>
<dbReference type="InterPro" id="IPR043541">
    <property type="entry name" value="SYT14/14L/16"/>
</dbReference>
<feature type="compositionally biased region" description="Basic and acidic residues" evidence="2">
    <location>
        <begin position="225"/>
        <end position="243"/>
    </location>
</feature>
<comment type="similarity">
    <text evidence="1">Belongs to the synaptotagmin family.</text>
</comment>
<comment type="caution">
    <text evidence="3">The sequence shown here is derived from an EMBL/GenBank/DDBJ whole genome shotgun (WGS) entry which is preliminary data.</text>
</comment>
<feature type="compositionally biased region" description="Polar residues" evidence="2">
    <location>
        <begin position="107"/>
        <end position="130"/>
    </location>
</feature>
<sequence length="367" mass="38882">MAFFKSIQQSLPSVSSILDSVTDAVDDLAFAVGDVTYTASGHLATQVNTIIHKVQAEEEERLRRVEAAEKAAQEAGKDEKEAALLKELRLRSEASLSQSRDPEAYTTDYSTGSTLSTETFSTCSDLSQTTEGSRGEGASSSSARGSAGRGRESAAPDSPHGGGKSQNTRGGNERASGRERKKSAAPADAKDADGPVSPADLRSAKKGRGSASMRESMRKGSSKGDGARKETSRRNSVKDKSYPDGDNQGSSSDSEDEVMGKYQEAVTRSQGLRGGDPRHRKGYGWETRQKYSPLSAEYDGYSSEVSTEEDVDGHSRPPANTVRGLLPIFLSQSCGVSQPAGALESRCLGSRPSGSRDCQPPALRGKG</sequence>
<reference evidence="3" key="1">
    <citation type="journal article" date="2023" name="Science">
        <title>Genome structures resolve the early diversification of teleost fishes.</title>
        <authorList>
            <person name="Parey E."/>
            <person name="Louis A."/>
            <person name="Montfort J."/>
            <person name="Bouchez O."/>
            <person name="Roques C."/>
            <person name="Iampietro C."/>
            <person name="Lluch J."/>
            <person name="Castinel A."/>
            <person name="Donnadieu C."/>
            <person name="Desvignes T."/>
            <person name="Floi Bucao C."/>
            <person name="Jouanno E."/>
            <person name="Wen M."/>
            <person name="Mejri S."/>
            <person name="Dirks R."/>
            <person name="Jansen H."/>
            <person name="Henkel C."/>
            <person name="Chen W.J."/>
            <person name="Zahm M."/>
            <person name="Cabau C."/>
            <person name="Klopp C."/>
            <person name="Thompson A.W."/>
            <person name="Robinson-Rechavi M."/>
            <person name="Braasch I."/>
            <person name="Lecointre G."/>
            <person name="Bobe J."/>
            <person name="Postlethwait J.H."/>
            <person name="Berthelot C."/>
            <person name="Roest Crollius H."/>
            <person name="Guiguen Y."/>
        </authorList>
    </citation>
    <scope>NUCLEOTIDE SEQUENCE</scope>
    <source>
        <strain evidence="3">NC1722</strain>
    </source>
</reference>
<protein>
    <submittedName>
        <fullName evidence="3">Uncharacterized protein</fullName>
    </submittedName>
</protein>
<evidence type="ECO:0000313" key="4">
    <source>
        <dbReference type="Proteomes" id="UP001221898"/>
    </source>
</evidence>
<evidence type="ECO:0000256" key="1">
    <source>
        <dbReference type="ARBA" id="ARBA00006996"/>
    </source>
</evidence>
<feature type="region of interest" description="Disordered" evidence="2">
    <location>
        <begin position="92"/>
        <end position="319"/>
    </location>
</feature>
<feature type="compositionally biased region" description="Low complexity" evidence="2">
    <location>
        <begin position="136"/>
        <end position="146"/>
    </location>
</feature>
<dbReference type="Proteomes" id="UP001221898">
    <property type="component" value="Unassembled WGS sequence"/>
</dbReference>
<dbReference type="GO" id="GO:0005543">
    <property type="term" value="F:phospholipid binding"/>
    <property type="evidence" value="ECO:0007669"/>
    <property type="project" value="TreeGrafter"/>
</dbReference>
<dbReference type="PANTHER" id="PTHR46129">
    <property type="entry name" value="SYNAPTOTAGMIN 14, ISOFORM D"/>
    <property type="match status" value="1"/>
</dbReference>
<evidence type="ECO:0000313" key="3">
    <source>
        <dbReference type="EMBL" id="KAJ8401243.1"/>
    </source>
</evidence>
<keyword evidence="4" id="KW-1185">Reference proteome</keyword>
<organism evidence="3 4">
    <name type="scientific">Aldrovandia affinis</name>
    <dbReference type="NCBI Taxonomy" id="143900"/>
    <lineage>
        <taxon>Eukaryota</taxon>
        <taxon>Metazoa</taxon>
        <taxon>Chordata</taxon>
        <taxon>Craniata</taxon>
        <taxon>Vertebrata</taxon>
        <taxon>Euteleostomi</taxon>
        <taxon>Actinopterygii</taxon>
        <taxon>Neopterygii</taxon>
        <taxon>Teleostei</taxon>
        <taxon>Notacanthiformes</taxon>
        <taxon>Halosauridae</taxon>
        <taxon>Aldrovandia</taxon>
    </lineage>
</organism>
<evidence type="ECO:0000256" key="2">
    <source>
        <dbReference type="SAM" id="MobiDB-lite"/>
    </source>
</evidence>
<dbReference type="EMBL" id="JAINUG010000072">
    <property type="protein sequence ID" value="KAJ8401243.1"/>
    <property type="molecule type" value="Genomic_DNA"/>
</dbReference>
<feature type="region of interest" description="Disordered" evidence="2">
    <location>
        <begin position="340"/>
        <end position="367"/>
    </location>
</feature>
<dbReference type="AlphaFoldDB" id="A0AAD7SEZ8"/>